<reference evidence="1" key="1">
    <citation type="submission" date="2014-09" db="EMBL/GenBank/DDBJ databases">
        <authorList>
            <person name="Magalhaes I.L.F."/>
            <person name="Oliveira U."/>
            <person name="Santos F.R."/>
            <person name="Vidigal T.H.D.A."/>
            <person name="Brescovit A.D."/>
            <person name="Santos A.J."/>
        </authorList>
    </citation>
    <scope>NUCLEOTIDE SEQUENCE</scope>
    <source>
        <tissue evidence="1">Shoot tissue taken approximately 20 cm above the soil surface</tissue>
    </source>
</reference>
<evidence type="ECO:0000313" key="1">
    <source>
        <dbReference type="EMBL" id="JAE30292.1"/>
    </source>
</evidence>
<reference evidence="1" key="2">
    <citation type="journal article" date="2015" name="Data Brief">
        <title>Shoot transcriptome of the giant reed, Arundo donax.</title>
        <authorList>
            <person name="Barrero R.A."/>
            <person name="Guerrero F.D."/>
            <person name="Moolhuijzen P."/>
            <person name="Goolsby J.A."/>
            <person name="Tidwell J."/>
            <person name="Bellgard S.E."/>
            <person name="Bellgard M.I."/>
        </authorList>
    </citation>
    <scope>NUCLEOTIDE SEQUENCE</scope>
    <source>
        <tissue evidence="1">Shoot tissue taken approximately 20 cm above the soil surface</tissue>
    </source>
</reference>
<organism evidence="1">
    <name type="scientific">Arundo donax</name>
    <name type="common">Giant reed</name>
    <name type="synonym">Donax arundinaceus</name>
    <dbReference type="NCBI Taxonomy" id="35708"/>
    <lineage>
        <taxon>Eukaryota</taxon>
        <taxon>Viridiplantae</taxon>
        <taxon>Streptophyta</taxon>
        <taxon>Embryophyta</taxon>
        <taxon>Tracheophyta</taxon>
        <taxon>Spermatophyta</taxon>
        <taxon>Magnoliopsida</taxon>
        <taxon>Liliopsida</taxon>
        <taxon>Poales</taxon>
        <taxon>Poaceae</taxon>
        <taxon>PACMAD clade</taxon>
        <taxon>Arundinoideae</taxon>
        <taxon>Arundineae</taxon>
        <taxon>Arundo</taxon>
    </lineage>
</organism>
<proteinExistence type="predicted"/>
<dbReference type="EMBL" id="GBRH01167604">
    <property type="protein sequence ID" value="JAE30292.1"/>
    <property type="molecule type" value="Transcribed_RNA"/>
</dbReference>
<name>A0A0A9H0J8_ARUDO</name>
<protein>
    <submittedName>
        <fullName evidence="1">Uncharacterized protein</fullName>
    </submittedName>
</protein>
<dbReference type="AlphaFoldDB" id="A0A0A9H0J8"/>
<sequence length="55" mass="6344">MSKNITPTNPYPIFLDERPLISPSHLLTCRRPSSFSYFSSLSSHIPDRWDPLIIV</sequence>
<accession>A0A0A9H0J8</accession>